<feature type="transmembrane region" description="Helical" evidence="3">
    <location>
        <begin position="15"/>
        <end position="32"/>
    </location>
</feature>
<dbReference type="STRING" id="1285242.A6A04_13195"/>
<keyword evidence="3" id="KW-1133">Transmembrane helix</keyword>
<feature type="compositionally biased region" description="Low complexity" evidence="2">
    <location>
        <begin position="68"/>
        <end position="97"/>
    </location>
</feature>
<comment type="caution">
    <text evidence="5">The sequence shown here is derived from an EMBL/GenBank/DDBJ whole genome shotgun (WGS) entry which is preliminary data.</text>
</comment>
<sequence>MAAAQKKASGGKPPIVRVLPVLIFVGVLMLSIRVTDIFKGMVGPGSVSVAELQAQQPSKPNTPPPAASPAQPAAAKSDQPAPAATPANAPAATSAAPGDGGGMTQTELDVLQKLQERRGTLDMREKDIERREALLKAAEDQIDRKVAEMKTLQHTIEGLLRQYNDQEDNKMRSLVKIYENMKPKEAAKIFEQLDMSILLEVLERMKEQKVAPILAEMDPSKAKGVTSELAQRRQIPMPKMAPGG</sequence>
<dbReference type="AlphaFoldDB" id="A0A178MUZ0"/>
<accession>A0A178MUZ0</accession>
<keyword evidence="6" id="KW-1185">Reference proteome</keyword>
<feature type="domain" description="Magnesium transporter MgtE intracellular" evidence="4">
    <location>
        <begin position="175"/>
        <end position="229"/>
    </location>
</feature>
<evidence type="ECO:0000256" key="2">
    <source>
        <dbReference type="SAM" id="MobiDB-lite"/>
    </source>
</evidence>
<evidence type="ECO:0000256" key="3">
    <source>
        <dbReference type="SAM" id="Phobius"/>
    </source>
</evidence>
<feature type="region of interest" description="Disordered" evidence="2">
    <location>
        <begin position="51"/>
        <end position="104"/>
    </location>
</feature>
<feature type="region of interest" description="Disordered" evidence="2">
    <location>
        <begin position="221"/>
        <end position="244"/>
    </location>
</feature>
<dbReference type="SUPFAM" id="SSF158791">
    <property type="entry name" value="MgtE N-terminal domain-like"/>
    <property type="match status" value="1"/>
</dbReference>
<keyword evidence="1" id="KW-0175">Coiled coil</keyword>
<evidence type="ECO:0000313" key="6">
    <source>
        <dbReference type="Proteomes" id="UP000078428"/>
    </source>
</evidence>
<evidence type="ECO:0000256" key="1">
    <source>
        <dbReference type="SAM" id="Coils"/>
    </source>
</evidence>
<reference evidence="5 6" key="1">
    <citation type="submission" date="2016-04" db="EMBL/GenBank/DDBJ databases">
        <title>Draft genome sequence of freshwater magnetotactic bacteria Magnetospirillum marisnigri SP-1 and Magnetospirillum moscoviense BB-1.</title>
        <authorList>
            <person name="Koziaeva V."/>
            <person name="Dziuba M.V."/>
            <person name="Ivanov T.M."/>
            <person name="Kuznetsov B."/>
            <person name="Grouzdev D.S."/>
        </authorList>
    </citation>
    <scope>NUCLEOTIDE SEQUENCE [LARGE SCALE GENOMIC DNA]</scope>
    <source>
        <strain evidence="5 6">SP-1</strain>
    </source>
</reference>
<dbReference type="Proteomes" id="UP000078428">
    <property type="component" value="Unassembled WGS sequence"/>
</dbReference>
<keyword evidence="3" id="KW-0812">Transmembrane</keyword>
<organism evidence="5 6">
    <name type="scientific">Paramagnetospirillum marisnigri</name>
    <dbReference type="NCBI Taxonomy" id="1285242"/>
    <lineage>
        <taxon>Bacteria</taxon>
        <taxon>Pseudomonadati</taxon>
        <taxon>Pseudomonadota</taxon>
        <taxon>Alphaproteobacteria</taxon>
        <taxon>Rhodospirillales</taxon>
        <taxon>Magnetospirillaceae</taxon>
        <taxon>Paramagnetospirillum</taxon>
    </lineage>
</organism>
<dbReference type="Gene3D" id="1.25.60.10">
    <property type="entry name" value="MgtE N-terminal domain-like"/>
    <property type="match status" value="1"/>
</dbReference>
<protein>
    <recommendedName>
        <fullName evidence="4">Magnesium transporter MgtE intracellular domain-containing protein</fullName>
    </recommendedName>
</protein>
<feature type="coiled-coil region" evidence="1">
    <location>
        <begin position="111"/>
        <end position="169"/>
    </location>
</feature>
<evidence type="ECO:0000313" key="5">
    <source>
        <dbReference type="EMBL" id="OAN53959.1"/>
    </source>
</evidence>
<dbReference type="Pfam" id="PF03448">
    <property type="entry name" value="MgtE_N"/>
    <property type="match status" value="1"/>
</dbReference>
<gene>
    <name evidence="5" type="ORF">A6A04_13195</name>
</gene>
<keyword evidence="3" id="KW-0472">Membrane</keyword>
<dbReference type="InterPro" id="IPR006668">
    <property type="entry name" value="Mg_transptr_MgtE_intracell_dom"/>
</dbReference>
<evidence type="ECO:0000259" key="4">
    <source>
        <dbReference type="Pfam" id="PF03448"/>
    </source>
</evidence>
<proteinExistence type="predicted"/>
<dbReference type="EMBL" id="LWQT01000038">
    <property type="protein sequence ID" value="OAN53959.1"/>
    <property type="molecule type" value="Genomic_DNA"/>
</dbReference>
<name>A0A178MUZ0_9PROT</name>
<dbReference type="InterPro" id="IPR038076">
    <property type="entry name" value="MgtE_N_sf"/>
</dbReference>